<feature type="domain" description="Amine oxidase" evidence="2">
    <location>
        <begin position="11"/>
        <end position="407"/>
    </location>
</feature>
<dbReference type="NCBIfam" id="TIGR03467">
    <property type="entry name" value="HpnE"/>
    <property type="match status" value="1"/>
</dbReference>
<dbReference type="GO" id="GO:0016491">
    <property type="term" value="F:oxidoreductase activity"/>
    <property type="evidence" value="ECO:0007669"/>
    <property type="project" value="InterPro"/>
</dbReference>
<organism evidence="3 4">
    <name type="scientific">Rhizomicrobium palustre</name>
    <dbReference type="NCBI Taxonomy" id="189966"/>
    <lineage>
        <taxon>Bacteria</taxon>
        <taxon>Pseudomonadati</taxon>
        <taxon>Pseudomonadota</taxon>
        <taxon>Alphaproteobacteria</taxon>
        <taxon>Micropepsales</taxon>
        <taxon>Micropepsaceae</taxon>
        <taxon>Rhizomicrobium</taxon>
    </lineage>
</organism>
<evidence type="ECO:0000313" key="4">
    <source>
        <dbReference type="Proteomes" id="UP000570514"/>
    </source>
</evidence>
<dbReference type="Gene3D" id="1.10.3110.10">
    <property type="entry name" value="protoporphyrinogen ix oxidase, domain 3"/>
    <property type="match status" value="1"/>
</dbReference>
<dbReference type="Gene3D" id="3.90.660.20">
    <property type="entry name" value="Protoporphyrinogen oxidase, mitochondrial, domain 2"/>
    <property type="match status" value="1"/>
</dbReference>
<feature type="signal peptide" evidence="1">
    <location>
        <begin position="1"/>
        <end position="20"/>
    </location>
</feature>
<dbReference type="SUPFAM" id="SSF51905">
    <property type="entry name" value="FAD/NAD(P)-binding domain"/>
    <property type="match status" value="1"/>
</dbReference>
<feature type="chain" id="PRO_5032297880" evidence="1">
    <location>
        <begin position="21"/>
        <end position="412"/>
    </location>
</feature>
<evidence type="ECO:0000259" key="2">
    <source>
        <dbReference type="Pfam" id="PF01593"/>
    </source>
</evidence>
<keyword evidence="4" id="KW-1185">Reference proteome</keyword>
<accession>A0A846MZX6</accession>
<protein>
    <submittedName>
        <fullName evidence="3">Squalene-associated FAD-dependent desaturase</fullName>
    </submittedName>
</protein>
<comment type="caution">
    <text evidence="3">The sequence shown here is derived from an EMBL/GenBank/DDBJ whole genome shotgun (WGS) entry which is preliminary data.</text>
</comment>
<dbReference type="PRINTS" id="PR00411">
    <property type="entry name" value="PNDRDTASEI"/>
</dbReference>
<dbReference type="PANTHER" id="PTHR42923">
    <property type="entry name" value="PROTOPORPHYRINOGEN OXIDASE"/>
    <property type="match status" value="1"/>
</dbReference>
<dbReference type="EMBL" id="JAASRM010000001">
    <property type="protein sequence ID" value="NIK88799.1"/>
    <property type="molecule type" value="Genomic_DNA"/>
</dbReference>
<sequence length="412" mass="44212">MKKLIVVGGGLAGLAAAVTAASEGAEVTVYEAARQAGGRCRSYYDDAFGAVIDNGNHLVLSGNTAVASYLKTIGAKNALVGPERAEFEFGDLATGARWTLRPNEGPLAWWIFSESRRVPGTKPLDYVKLAALLAAGPNATIEDLIPCEGPLWERLMRPFLVAVMNTEPEKSSARLAGAVLKETLAKGGRTYRPRIAHPTLAAAFVEPALKYLSDKRGMIHLGQRLRKIVIEDGRVTALEFPENRVAVEEDTSVVLAVPAWVAKDLLPGLTVPDDFRSIVNAHFKVPAPQGAPAMLGLINSAAEWVFTFPDRISVTVSAAESIVDRDREDLARLLWGDVAEALGLSTELPQWQIVKEKRATFAATPEQNALRPGTKTAYRNLTLAGDWTATGLPSTIEGALRSGQKAALALRS</sequence>
<dbReference type="PANTHER" id="PTHR42923:SF47">
    <property type="entry name" value="BLR3003 PROTEIN"/>
    <property type="match status" value="1"/>
</dbReference>
<dbReference type="RefSeq" id="WP_167082944.1">
    <property type="nucleotide sequence ID" value="NZ_BAAADC010000001.1"/>
</dbReference>
<dbReference type="AlphaFoldDB" id="A0A846MZX6"/>
<dbReference type="InterPro" id="IPR017830">
    <property type="entry name" value="SQase_HpnE"/>
</dbReference>
<dbReference type="Proteomes" id="UP000570514">
    <property type="component" value="Unassembled WGS sequence"/>
</dbReference>
<evidence type="ECO:0000313" key="3">
    <source>
        <dbReference type="EMBL" id="NIK88799.1"/>
    </source>
</evidence>
<evidence type="ECO:0000256" key="1">
    <source>
        <dbReference type="SAM" id="SignalP"/>
    </source>
</evidence>
<dbReference type="InterPro" id="IPR002937">
    <property type="entry name" value="Amino_oxidase"/>
</dbReference>
<dbReference type="InterPro" id="IPR050464">
    <property type="entry name" value="Zeta_carotene_desat/Oxidored"/>
</dbReference>
<dbReference type="InterPro" id="IPR036188">
    <property type="entry name" value="FAD/NAD-bd_sf"/>
</dbReference>
<name>A0A846MZX6_9PROT</name>
<dbReference type="Gene3D" id="3.50.50.60">
    <property type="entry name" value="FAD/NAD(P)-binding domain"/>
    <property type="match status" value="2"/>
</dbReference>
<reference evidence="3 4" key="1">
    <citation type="submission" date="2020-03" db="EMBL/GenBank/DDBJ databases">
        <title>Genomic Encyclopedia of Type Strains, Phase IV (KMG-IV): sequencing the most valuable type-strain genomes for metagenomic binning, comparative biology and taxonomic classification.</title>
        <authorList>
            <person name="Goeker M."/>
        </authorList>
    </citation>
    <scope>NUCLEOTIDE SEQUENCE [LARGE SCALE GENOMIC DNA]</scope>
    <source>
        <strain evidence="3 4">DSM 19867</strain>
    </source>
</reference>
<proteinExistence type="predicted"/>
<keyword evidence="1" id="KW-0732">Signal</keyword>
<gene>
    <name evidence="3" type="ORF">FHS83_002117</name>
</gene>
<dbReference type="Pfam" id="PF01593">
    <property type="entry name" value="Amino_oxidase"/>
    <property type="match status" value="1"/>
</dbReference>
<dbReference type="Gene3D" id="3.90.660.10">
    <property type="match status" value="1"/>
</dbReference>